<dbReference type="AlphaFoldDB" id="A0A7Z0WM84"/>
<dbReference type="OrthoDB" id="4498590at2"/>
<keyword evidence="8" id="KW-1185">Reference proteome</keyword>
<evidence type="ECO:0000259" key="6">
    <source>
        <dbReference type="Pfam" id="PF08386"/>
    </source>
</evidence>
<keyword evidence="2 7" id="KW-0378">Hydrolase</keyword>
<accession>A0A7Z0WM84</accession>
<evidence type="ECO:0000259" key="5">
    <source>
        <dbReference type="Pfam" id="PF00561"/>
    </source>
</evidence>
<feature type="domain" description="AB hydrolase-1" evidence="5">
    <location>
        <begin position="97"/>
        <end position="253"/>
    </location>
</feature>
<dbReference type="InterPro" id="IPR029058">
    <property type="entry name" value="AB_hydrolase_fold"/>
</dbReference>
<dbReference type="GO" id="GO:0016787">
    <property type="term" value="F:hydrolase activity"/>
    <property type="evidence" value="ECO:0007669"/>
    <property type="project" value="UniProtKB-KW"/>
</dbReference>
<feature type="chain" id="PRO_5039586530" evidence="4">
    <location>
        <begin position="22"/>
        <end position="532"/>
    </location>
</feature>
<reference evidence="7 8" key="1">
    <citation type="submission" date="2016-12" db="EMBL/GenBank/DDBJ databases">
        <title>The draft genome sequence of Actinophytocola xinjiangensis.</title>
        <authorList>
            <person name="Wang W."/>
            <person name="Yuan L."/>
        </authorList>
    </citation>
    <scope>NUCLEOTIDE SEQUENCE [LARGE SCALE GENOMIC DNA]</scope>
    <source>
        <strain evidence="7 8">CGMCC 4.4663</strain>
    </source>
</reference>
<dbReference type="InterPro" id="IPR013595">
    <property type="entry name" value="Pept_S33_TAP-like_C"/>
</dbReference>
<evidence type="ECO:0000256" key="2">
    <source>
        <dbReference type="ARBA" id="ARBA00022801"/>
    </source>
</evidence>
<dbReference type="InterPro" id="IPR051601">
    <property type="entry name" value="Serine_prot/Carboxylest_S33"/>
</dbReference>
<dbReference type="PANTHER" id="PTHR43248">
    <property type="entry name" value="2-SUCCINYL-6-HYDROXY-2,4-CYCLOHEXADIENE-1-CARBOXYLATE SYNTHASE"/>
    <property type="match status" value="1"/>
</dbReference>
<dbReference type="Pfam" id="PF00561">
    <property type="entry name" value="Abhydrolase_1"/>
    <property type="match status" value="1"/>
</dbReference>
<dbReference type="EMBL" id="MSIF01000007">
    <property type="protein sequence ID" value="OLF10019.1"/>
    <property type="molecule type" value="Genomic_DNA"/>
</dbReference>
<comment type="caution">
    <text evidence="7">The sequence shown here is derived from an EMBL/GenBank/DDBJ whole genome shotgun (WGS) entry which is preliminary data.</text>
</comment>
<dbReference type="Gene3D" id="3.40.50.1820">
    <property type="entry name" value="alpha/beta hydrolase"/>
    <property type="match status" value="1"/>
</dbReference>
<feature type="region of interest" description="Disordered" evidence="3">
    <location>
        <begin position="492"/>
        <end position="532"/>
    </location>
</feature>
<protein>
    <submittedName>
        <fullName evidence="7">Alpha/beta hydrolase</fullName>
    </submittedName>
</protein>
<dbReference type="Pfam" id="PF08386">
    <property type="entry name" value="Abhydrolase_4"/>
    <property type="match status" value="1"/>
</dbReference>
<sequence length="532" mass="57886">MNRVVALVAAACVMSSALVVAPSSGVAASGKSEKQYPEFTPDPLQWGECEAEQLVAAGAECGFVSVPLDYYHPNGEKIRLAVSRMAHTSPDAASQGPMLVNPGGPGGAGLQYSIFGQFVPDGAGDTYDWIGFDPRGVGASEPSLSCVPDFDGYDRPDYVPINHSIERAWLTRSKDYADACEANAGPLLDHMTTVEAALDLESVRKALGAEQLNYYGFSYGTYLGQVYATMFPDRLRRVIFDGNVDPTSVWYRSNLEQNVAFERAITVYFDWIARHDDVYHLGTTGGAVERRYYAEKARLSGNPAGGIIGPDELSDLFLQAGYYVYGWEDVAEAFAGWVSDRDWEPLRDLYGSPPFDDNGHAVYLAVVCTDAPWTRSYPRYRMTNWVSHFRAPFASWGNAWFNSPCLTWPGRSSRPTNVDGSGVDSALLINETLDAATPFTGALEVRDRFPNSVLIEGVGGTTHSGSLSGVACTDDIIVEYLRSGTLPARGSARAADVRCDPVPQPEPQPAAQRTLDQDQSDQRAEFAATVPR</sequence>
<proteinExistence type="inferred from homology"/>
<dbReference type="SUPFAM" id="SSF53474">
    <property type="entry name" value="alpha/beta-Hydrolases"/>
    <property type="match status" value="1"/>
</dbReference>
<dbReference type="Proteomes" id="UP000185696">
    <property type="component" value="Unassembled WGS sequence"/>
</dbReference>
<comment type="similarity">
    <text evidence="1">Belongs to the peptidase S33 family.</text>
</comment>
<feature type="signal peptide" evidence="4">
    <location>
        <begin position="1"/>
        <end position="21"/>
    </location>
</feature>
<keyword evidence="4" id="KW-0732">Signal</keyword>
<dbReference type="InterPro" id="IPR000073">
    <property type="entry name" value="AB_hydrolase_1"/>
</dbReference>
<gene>
    <name evidence="7" type="ORF">BLA60_16265</name>
</gene>
<evidence type="ECO:0000256" key="4">
    <source>
        <dbReference type="SAM" id="SignalP"/>
    </source>
</evidence>
<feature type="domain" description="Peptidase S33 tripeptidyl aminopeptidase-like C-terminal" evidence="6">
    <location>
        <begin position="393"/>
        <end position="491"/>
    </location>
</feature>
<evidence type="ECO:0000256" key="3">
    <source>
        <dbReference type="SAM" id="MobiDB-lite"/>
    </source>
</evidence>
<organism evidence="7 8">
    <name type="scientific">Actinophytocola xinjiangensis</name>
    <dbReference type="NCBI Taxonomy" id="485602"/>
    <lineage>
        <taxon>Bacteria</taxon>
        <taxon>Bacillati</taxon>
        <taxon>Actinomycetota</taxon>
        <taxon>Actinomycetes</taxon>
        <taxon>Pseudonocardiales</taxon>
        <taxon>Pseudonocardiaceae</taxon>
    </lineage>
</organism>
<evidence type="ECO:0000313" key="7">
    <source>
        <dbReference type="EMBL" id="OLF10019.1"/>
    </source>
</evidence>
<evidence type="ECO:0000313" key="8">
    <source>
        <dbReference type="Proteomes" id="UP000185696"/>
    </source>
</evidence>
<name>A0A7Z0WM84_9PSEU</name>
<evidence type="ECO:0000256" key="1">
    <source>
        <dbReference type="ARBA" id="ARBA00010088"/>
    </source>
</evidence>
<dbReference type="PANTHER" id="PTHR43248:SF25">
    <property type="entry name" value="AB HYDROLASE-1 DOMAIN-CONTAINING PROTEIN-RELATED"/>
    <property type="match status" value="1"/>
</dbReference>